<proteinExistence type="predicted"/>
<dbReference type="Proteomes" id="UP000217465">
    <property type="component" value="Unassembled WGS sequence"/>
</dbReference>
<sequence>MKEFSMFIKAVIAKANLLDIMIQAGFIKKSHLDYAMNKLDFDDQIILKEEMESFNDSLL</sequence>
<evidence type="ECO:0000313" key="1">
    <source>
        <dbReference type="EMBL" id="PCH13855.1"/>
    </source>
</evidence>
<organism evidence="2 3">
    <name type="scientific">Streptococcus parauberis</name>
    <dbReference type="NCBI Taxonomy" id="1348"/>
    <lineage>
        <taxon>Bacteria</taxon>
        <taxon>Bacillati</taxon>
        <taxon>Bacillota</taxon>
        <taxon>Bacilli</taxon>
        <taxon>Lactobacillales</taxon>
        <taxon>Streptococcaceae</taxon>
        <taxon>Streptococcus</taxon>
    </lineage>
</organism>
<dbReference type="EMBL" id="NSGR01000003">
    <property type="protein sequence ID" value="PCH14121.1"/>
    <property type="molecule type" value="Genomic_DNA"/>
</dbReference>
<gene>
    <name evidence="2" type="ORF">A9Y57_00123</name>
    <name evidence="1" type="ORF">A9Y57_00489</name>
</gene>
<accession>A0A854WTI6</accession>
<comment type="caution">
    <text evidence="2">The sequence shown here is derived from an EMBL/GenBank/DDBJ whole genome shotgun (WGS) entry which is preliminary data.</text>
</comment>
<reference evidence="2 3" key="1">
    <citation type="submission" date="2016-06" db="EMBL/GenBank/DDBJ databases">
        <authorList>
            <person name="Haines A.N."/>
            <person name="Council K.R."/>
        </authorList>
    </citation>
    <scope>NUCLEOTIDE SEQUENCE [LARGE SCALE GENOMIC DNA]</scope>
    <source>
        <strain evidence="2 3">SP158-29</strain>
    </source>
</reference>
<evidence type="ECO:0000313" key="3">
    <source>
        <dbReference type="Proteomes" id="UP000217465"/>
    </source>
</evidence>
<protein>
    <submittedName>
        <fullName evidence="2">Uncharacterized protein</fullName>
    </submittedName>
</protein>
<evidence type="ECO:0000313" key="2">
    <source>
        <dbReference type="EMBL" id="PCH14121.1"/>
    </source>
</evidence>
<name>A0A854WTI6_9STRE</name>
<dbReference type="AlphaFoldDB" id="A0A854WTI6"/>
<dbReference type="EMBL" id="NSGR01000004">
    <property type="protein sequence ID" value="PCH13855.1"/>
    <property type="molecule type" value="Genomic_DNA"/>
</dbReference>